<organism evidence="1 2">
    <name type="scientific">Tagetes erecta</name>
    <name type="common">African marigold</name>
    <dbReference type="NCBI Taxonomy" id="13708"/>
    <lineage>
        <taxon>Eukaryota</taxon>
        <taxon>Viridiplantae</taxon>
        <taxon>Streptophyta</taxon>
        <taxon>Embryophyta</taxon>
        <taxon>Tracheophyta</taxon>
        <taxon>Spermatophyta</taxon>
        <taxon>Magnoliopsida</taxon>
        <taxon>eudicotyledons</taxon>
        <taxon>Gunneridae</taxon>
        <taxon>Pentapetalae</taxon>
        <taxon>asterids</taxon>
        <taxon>campanulids</taxon>
        <taxon>Asterales</taxon>
        <taxon>Asteraceae</taxon>
        <taxon>Asteroideae</taxon>
        <taxon>Heliantheae alliance</taxon>
        <taxon>Tageteae</taxon>
        <taxon>Tagetes</taxon>
    </lineage>
</organism>
<evidence type="ECO:0000313" key="2">
    <source>
        <dbReference type="Proteomes" id="UP001229421"/>
    </source>
</evidence>
<name>A0AAD8KAD7_TARER</name>
<dbReference type="Proteomes" id="UP001229421">
    <property type="component" value="Unassembled WGS sequence"/>
</dbReference>
<gene>
    <name evidence="1" type="ORF">QVD17_27149</name>
</gene>
<accession>A0AAD8KAD7</accession>
<reference evidence="1" key="1">
    <citation type="journal article" date="2023" name="bioRxiv">
        <title>Improved chromosome-level genome assembly for marigold (Tagetes erecta).</title>
        <authorList>
            <person name="Jiang F."/>
            <person name="Yuan L."/>
            <person name="Wang S."/>
            <person name="Wang H."/>
            <person name="Xu D."/>
            <person name="Wang A."/>
            <person name="Fan W."/>
        </authorList>
    </citation>
    <scope>NUCLEOTIDE SEQUENCE</scope>
    <source>
        <strain evidence="1">WSJ</strain>
        <tissue evidence="1">Leaf</tissue>
    </source>
</reference>
<keyword evidence="2" id="KW-1185">Reference proteome</keyword>
<proteinExistence type="predicted"/>
<dbReference type="AlphaFoldDB" id="A0AAD8KAD7"/>
<dbReference type="EMBL" id="JAUHHV010000007">
    <property type="protein sequence ID" value="KAK1418013.1"/>
    <property type="molecule type" value="Genomic_DNA"/>
</dbReference>
<comment type="caution">
    <text evidence="1">The sequence shown here is derived from an EMBL/GenBank/DDBJ whole genome shotgun (WGS) entry which is preliminary data.</text>
</comment>
<evidence type="ECO:0000313" key="1">
    <source>
        <dbReference type="EMBL" id="KAK1418013.1"/>
    </source>
</evidence>
<protein>
    <submittedName>
        <fullName evidence="1">Uncharacterized protein</fullName>
    </submittedName>
</protein>
<sequence length="118" mass="13098">MWDVTFHPLKELRVPAGTLVRSLALIPSVTAQRNRTTMLSALAVVTPSSSAPHGFKMHHGYEVGNISRATTLSKTQRCRRTLPPCVSHYNNRLNHFARSKAPNSIIQSLQLIRLGKSV</sequence>